<evidence type="ECO:0000313" key="1">
    <source>
        <dbReference type="EMBL" id="RRT77486.1"/>
    </source>
</evidence>
<dbReference type="AlphaFoldDB" id="A0A427AMQ9"/>
<reference evidence="1 2" key="1">
    <citation type="journal article" date="2014" name="Agronomy (Basel)">
        <title>A Draft Genome Sequence for Ensete ventricosum, the Drought-Tolerant Tree Against Hunger.</title>
        <authorList>
            <person name="Harrison J."/>
            <person name="Moore K.A."/>
            <person name="Paszkiewicz K."/>
            <person name="Jones T."/>
            <person name="Grant M."/>
            <person name="Ambacheew D."/>
            <person name="Muzemil S."/>
            <person name="Studholme D.J."/>
        </authorList>
    </citation>
    <scope>NUCLEOTIDE SEQUENCE [LARGE SCALE GENOMIC DNA]</scope>
</reference>
<comment type="caution">
    <text evidence="1">The sequence shown here is derived from an EMBL/GenBank/DDBJ whole genome shotgun (WGS) entry which is preliminary data.</text>
</comment>
<dbReference type="Proteomes" id="UP000287651">
    <property type="component" value="Unassembled WGS sequence"/>
</dbReference>
<dbReference type="EMBL" id="AMZH03001917">
    <property type="protein sequence ID" value="RRT77486.1"/>
    <property type="molecule type" value="Genomic_DNA"/>
</dbReference>
<accession>A0A427AMQ9</accession>
<evidence type="ECO:0000313" key="2">
    <source>
        <dbReference type="Proteomes" id="UP000287651"/>
    </source>
</evidence>
<gene>
    <name evidence="1" type="ORF">B296_00019186</name>
</gene>
<proteinExistence type="predicted"/>
<organism evidence="1 2">
    <name type="scientific">Ensete ventricosum</name>
    <name type="common">Abyssinian banana</name>
    <name type="synonym">Musa ensete</name>
    <dbReference type="NCBI Taxonomy" id="4639"/>
    <lineage>
        <taxon>Eukaryota</taxon>
        <taxon>Viridiplantae</taxon>
        <taxon>Streptophyta</taxon>
        <taxon>Embryophyta</taxon>
        <taxon>Tracheophyta</taxon>
        <taxon>Spermatophyta</taxon>
        <taxon>Magnoliopsida</taxon>
        <taxon>Liliopsida</taxon>
        <taxon>Zingiberales</taxon>
        <taxon>Musaceae</taxon>
        <taxon>Ensete</taxon>
    </lineage>
</organism>
<sequence>MRELCHTPIVDKDEGYHALRMIDLPPRDPDAPMVTRWSTLKNSSKVWLDGASSVEYEWGVLLPHLVFNMYASPSEVPIERAMKSLVLVISVMDNRIDGLHREIEELKVGSGPEAIAVVEQHVVDFQAESQSYRVALAQFWARYPDLEVKENPFTILPENSNILIEASIDHIVPSSSSPDVSSDDFVHGECVVLLVVEDVVNLVMFDLERIYFRRVDGQFMELCHPGWASIRVECRGQPH</sequence>
<protein>
    <submittedName>
        <fullName evidence="1">Uncharacterized protein</fullName>
    </submittedName>
</protein>
<name>A0A427AMQ9_ENSVE</name>